<dbReference type="EMBL" id="JAABNR010000001">
    <property type="protein sequence ID" value="NBZ86003.1"/>
    <property type="molecule type" value="Genomic_DNA"/>
</dbReference>
<evidence type="ECO:0000256" key="1">
    <source>
        <dbReference type="SAM" id="SignalP"/>
    </source>
</evidence>
<gene>
    <name evidence="2" type="ORF">GV832_00270</name>
</gene>
<sequence length="148" mass="15768">MRPSFPRFAIFAALLTAAPALGEAQAPPPEVESLAEATCKAEEFCEATEVQMFPDGGAAFLWLVGGCGVQNCPTLILVQDGGNWRVTDPALSTPPGSAAWLEKGDLVFEGPTGFTTSGKPRCLLFWHWTGTELQQTDAYLTSETCAVD</sequence>
<feature type="chain" id="PRO_5042253506" evidence="1">
    <location>
        <begin position="23"/>
        <end position="148"/>
    </location>
</feature>
<dbReference type="AlphaFoldDB" id="A0AAE4Y7K4"/>
<name>A0AAE4Y7K4_9RHOB</name>
<keyword evidence="3" id="KW-1185">Reference proteome</keyword>
<evidence type="ECO:0000313" key="3">
    <source>
        <dbReference type="Proteomes" id="UP001193501"/>
    </source>
</evidence>
<feature type="signal peptide" evidence="1">
    <location>
        <begin position="1"/>
        <end position="22"/>
    </location>
</feature>
<keyword evidence="1" id="KW-0732">Signal</keyword>
<dbReference type="Proteomes" id="UP001193501">
    <property type="component" value="Unassembled WGS sequence"/>
</dbReference>
<proteinExistence type="predicted"/>
<dbReference type="RefSeq" id="WP_168772817.1">
    <property type="nucleotide sequence ID" value="NZ_JAABNR010000001.1"/>
</dbReference>
<evidence type="ECO:0000313" key="2">
    <source>
        <dbReference type="EMBL" id="NBZ86003.1"/>
    </source>
</evidence>
<organism evidence="2 3">
    <name type="scientific">Stagnihabitans tardus</name>
    <dbReference type="NCBI Taxonomy" id="2699202"/>
    <lineage>
        <taxon>Bacteria</taxon>
        <taxon>Pseudomonadati</taxon>
        <taxon>Pseudomonadota</taxon>
        <taxon>Alphaproteobacteria</taxon>
        <taxon>Rhodobacterales</taxon>
        <taxon>Paracoccaceae</taxon>
        <taxon>Stagnihabitans</taxon>
    </lineage>
</organism>
<reference evidence="2" key="1">
    <citation type="submission" date="2020-01" db="EMBL/GenBank/DDBJ databases">
        <authorList>
            <person name="Chen W.-M."/>
        </authorList>
    </citation>
    <scope>NUCLEOTIDE SEQUENCE</scope>
    <source>
        <strain evidence="2">CYK-10</strain>
    </source>
</reference>
<accession>A0AAE4Y7K4</accession>
<comment type="caution">
    <text evidence="2">The sequence shown here is derived from an EMBL/GenBank/DDBJ whole genome shotgun (WGS) entry which is preliminary data.</text>
</comment>
<protein>
    <submittedName>
        <fullName evidence="2">Uncharacterized protein</fullName>
    </submittedName>
</protein>